<keyword evidence="2" id="KW-0325">Glycoprotein</keyword>
<feature type="domain" description="G8" evidence="4">
    <location>
        <begin position="19"/>
        <end position="140"/>
    </location>
</feature>
<evidence type="ECO:0000256" key="3">
    <source>
        <dbReference type="SAM" id="MobiDB-lite"/>
    </source>
</evidence>
<proteinExistence type="predicted"/>
<reference evidence="5 6" key="1">
    <citation type="journal article" date="2017" name="Mol. Biol. Evol.">
        <title>The 4-celled Tetrabaena socialis nuclear genome reveals the essential components for genetic control of cell number at the origin of multicellularity in the volvocine lineage.</title>
        <authorList>
            <person name="Featherston J."/>
            <person name="Arakaki Y."/>
            <person name="Hanschen E.R."/>
            <person name="Ferris P.J."/>
            <person name="Michod R.E."/>
            <person name="Olson B.J.S.C."/>
            <person name="Nozaki H."/>
            <person name="Durand P.M."/>
        </authorList>
    </citation>
    <scope>NUCLEOTIDE SEQUENCE [LARGE SCALE GENOMIC DNA]</scope>
    <source>
        <strain evidence="5 6">NIES-571</strain>
    </source>
</reference>
<dbReference type="PANTHER" id="PTHR46769:SF2">
    <property type="entry name" value="FIBROCYSTIN-L ISOFORM 2 PRECURSOR-RELATED"/>
    <property type="match status" value="1"/>
</dbReference>
<protein>
    <submittedName>
        <fullName evidence="5">Fibrocystin-L</fullName>
    </submittedName>
</protein>
<name>A0A2J8A896_9CHLO</name>
<dbReference type="Proteomes" id="UP000236333">
    <property type="component" value="Unassembled WGS sequence"/>
</dbReference>
<feature type="compositionally biased region" description="Low complexity" evidence="3">
    <location>
        <begin position="1333"/>
        <end position="1349"/>
    </location>
</feature>
<feature type="non-terminal residue" evidence="5">
    <location>
        <position position="1"/>
    </location>
</feature>
<feature type="region of interest" description="Disordered" evidence="3">
    <location>
        <begin position="1104"/>
        <end position="1124"/>
    </location>
</feature>
<dbReference type="SMART" id="SM01225">
    <property type="entry name" value="G8"/>
    <property type="match status" value="2"/>
</dbReference>
<evidence type="ECO:0000259" key="4">
    <source>
        <dbReference type="PROSITE" id="PS51484"/>
    </source>
</evidence>
<evidence type="ECO:0000256" key="1">
    <source>
        <dbReference type="ARBA" id="ARBA00022729"/>
    </source>
</evidence>
<evidence type="ECO:0000313" key="5">
    <source>
        <dbReference type="EMBL" id="PNH08720.1"/>
    </source>
</evidence>
<dbReference type="InterPro" id="IPR052387">
    <property type="entry name" value="Fibrocystin"/>
</dbReference>
<dbReference type="InterPro" id="IPR019316">
    <property type="entry name" value="G8_domain"/>
</dbReference>
<organism evidence="5 6">
    <name type="scientific">Tetrabaena socialis</name>
    <dbReference type="NCBI Taxonomy" id="47790"/>
    <lineage>
        <taxon>Eukaryota</taxon>
        <taxon>Viridiplantae</taxon>
        <taxon>Chlorophyta</taxon>
        <taxon>core chlorophytes</taxon>
        <taxon>Chlorophyceae</taxon>
        <taxon>CS clade</taxon>
        <taxon>Chlamydomonadales</taxon>
        <taxon>Tetrabaenaceae</taxon>
        <taxon>Tetrabaena</taxon>
    </lineage>
</organism>
<keyword evidence="6" id="KW-1185">Reference proteome</keyword>
<feature type="region of interest" description="Disordered" evidence="3">
    <location>
        <begin position="1325"/>
        <end position="1349"/>
    </location>
</feature>
<comment type="caution">
    <text evidence="5">The sequence shown here is derived from an EMBL/GenBank/DDBJ whole genome shotgun (WGS) entry which is preliminary data.</text>
</comment>
<dbReference type="InterPro" id="IPR055401">
    <property type="entry name" value="CEMIP_beta-hel_dom"/>
</dbReference>
<dbReference type="Pfam" id="PF10162">
    <property type="entry name" value="G8"/>
    <property type="match status" value="2"/>
</dbReference>
<feature type="region of interest" description="Disordered" evidence="3">
    <location>
        <begin position="957"/>
        <end position="976"/>
    </location>
</feature>
<feature type="domain" description="G8" evidence="4">
    <location>
        <begin position="798"/>
        <end position="938"/>
    </location>
</feature>
<accession>A0A2J8A896</accession>
<evidence type="ECO:0000313" key="6">
    <source>
        <dbReference type="Proteomes" id="UP000236333"/>
    </source>
</evidence>
<sequence>VDGGAPAVFRYLSPWSSGDTWPLGRPPVAGESVVVAPGSPVLLDVSPPDLASLVVLGELLFDEGQPSLELRAHAIIVTGGGSLAVGSEAAPYGSNATITLLGQPADPGLPLYGTKVLAVRHGSVRMYGMPKAPHYATLNATADPGDLALLVNGPLNWKVGDRIVVASSSFLADEVDEAALTSIANTSTPGVVRLGLDRALSYTHLGEVLTAAPPPWAQGQQGQRPSQPLDMRAVVAVLSRNVVVQGDEASAAGMFGGQVLVHSPPNLPRASLQLDSVELRRMGQAFAPSRHALQWHLHGDASASGLRGCVVHTSYARAAVVHGTRGVVLRDSVSYNVYGNAFALEDGSEAGNVVDGVVGVLTRASPALAYSDATPATFLVTNPNNTYRCGGGHPVRSPAAARRVVGVATHSPAPGSPFTAAPLALLNLTFYNYSATAAAAVVGDAATSRLPYQQHYALEACARCRAAQGGATTLTAGFQFWEPAAAQAPGAPAPRPALTYWSWPHQGVYEDTDGSLLSAAALAPYLDWRASTSPSAAAAAFPATGPWAGATWHSATGPTSLHDPADCLLLVGPTGQPTTNAGAVCAPRAGPSRRLVVNELQPPELVGRDLVVVDSVTNRSVAVAQSDWNEGGGYVVALRAGREYWLQWRTGDGARLDAIAYKIQATDALTSTGQYLYITTKYIQQYDQFTTNRRAVTASARPLPLPGTAHGAASYNNTLAPNTWRWRTAPTTSTTPTAATAAVVVTAFNDTALTTYLSAAGTASVRLAASACPPAGCDSPPPQLASQPERFLRWSSDATWAAAAQLPGGAKPQAGDNVTIPVGWAVLLDESPPPLGALVVRGSLAFDPGQDLELRAAVVLVVGQGSLSAGSPSRPHPRAARILLTGGSDSPGWTLEQDAGPGYGVGANVGSKVLAVLGGGSLDLHGRPLAKRWTRLAFAAAPGDRLLRIAEPFVSASDPDDAATDGGGEELTAAAPSTLGWAPGGRLVVTSTSYNQYQAEVRYIVAILPCDAAAVAETAGGGGGGTGDAGGGNCTAVVLDRPLAHPHGARTPAFAPDAAGAAKGWSGGGLWADLRAEVALLSSNVVLAAAEEYDGVGAAATSGAVVDSSSGSSSGSSSSSGTPTALEGLYGSGVGGGAADAPPPAPAFGARLLVSGLGSARLGGVSIEHCGQPAAAGAGGAPARPCVAFDALLQSQAASPPPPPVQADSLAPSGGSYLDRCAVVGALGGGSLVVSGGNDTAAAAAGVGVYGSVMYGSYGASNVQLLSGGNTLYGNLALGTVRAAAPAAARWGPANFLLAAADNVADANVAAGSDRFGFVVHGQPCAEPPPPGTTSTAGPTATSTATTDSTAVPFRWSRGSFSGNVAHGCLAGLWLRSSAASRAAGRCTQLAGFTAHTNWDFGVITMRGIDTDVRMYDLSVLDNKAVGVAVLRASGFASEHGAVSWRGGLLAGRSSPDVCALCAAPSDPGCHQRPSPASYGTTSTASSYDNAALPYNSIAAPYGPSVGLRAASFAGGFSAGPDYDGSWAAATWYGSVFGETAVSGVLMADFGGEGCAGGSFALASHLQAAPDAFHPVSLANVSLLRVVADG</sequence>
<gene>
    <name evidence="5" type="ORF">TSOC_004705</name>
</gene>
<keyword evidence="1" id="KW-0732">Signal</keyword>
<dbReference type="EMBL" id="PGGS01000118">
    <property type="protein sequence ID" value="PNH08720.1"/>
    <property type="molecule type" value="Genomic_DNA"/>
</dbReference>
<evidence type="ECO:0000256" key="2">
    <source>
        <dbReference type="ARBA" id="ARBA00023180"/>
    </source>
</evidence>
<dbReference type="PANTHER" id="PTHR46769">
    <property type="entry name" value="POLYCYSTIC KIDNEY AND HEPATIC DISEASE 1 (AUTOSOMAL RECESSIVE)-LIKE 1"/>
    <property type="match status" value="1"/>
</dbReference>
<dbReference type="Pfam" id="PF24606">
    <property type="entry name" value="CEMIP_beta-hel"/>
    <property type="match status" value="1"/>
</dbReference>
<dbReference type="OrthoDB" id="530609at2759"/>
<dbReference type="PROSITE" id="PS51484">
    <property type="entry name" value="G8"/>
    <property type="match status" value="2"/>
</dbReference>